<name>A0A2V1EDY1_9PLEO</name>
<dbReference type="AlphaFoldDB" id="A0A2V1EDY1"/>
<protein>
    <submittedName>
        <fullName evidence="1">Uncharacterized protein</fullName>
    </submittedName>
</protein>
<evidence type="ECO:0000313" key="2">
    <source>
        <dbReference type="Proteomes" id="UP000244855"/>
    </source>
</evidence>
<evidence type="ECO:0000313" key="1">
    <source>
        <dbReference type="EMBL" id="PVI08743.1"/>
    </source>
</evidence>
<accession>A0A2V1EDY1</accession>
<proteinExistence type="predicted"/>
<organism evidence="1 2">
    <name type="scientific">Periconia macrospinosa</name>
    <dbReference type="NCBI Taxonomy" id="97972"/>
    <lineage>
        <taxon>Eukaryota</taxon>
        <taxon>Fungi</taxon>
        <taxon>Dikarya</taxon>
        <taxon>Ascomycota</taxon>
        <taxon>Pezizomycotina</taxon>
        <taxon>Dothideomycetes</taxon>
        <taxon>Pleosporomycetidae</taxon>
        <taxon>Pleosporales</taxon>
        <taxon>Massarineae</taxon>
        <taxon>Periconiaceae</taxon>
        <taxon>Periconia</taxon>
    </lineage>
</organism>
<sequence length="70" mass="7942">MPILELPVYSSDSSQMLVCWLLLCLEVHRLRGMTQKTMLQPFSRDMEPVLHHGCSLGMPPPKGFDWASAQ</sequence>
<gene>
    <name evidence="1" type="ORF">DM02DRAFT_608090</name>
</gene>
<keyword evidence="2" id="KW-1185">Reference proteome</keyword>
<dbReference type="Proteomes" id="UP000244855">
    <property type="component" value="Unassembled WGS sequence"/>
</dbReference>
<dbReference type="EMBL" id="KZ805300">
    <property type="protein sequence ID" value="PVI08743.1"/>
    <property type="molecule type" value="Genomic_DNA"/>
</dbReference>
<reference evidence="1 2" key="1">
    <citation type="journal article" date="2018" name="Sci. Rep.">
        <title>Comparative genomics provides insights into the lifestyle and reveals functional heterogeneity of dark septate endophytic fungi.</title>
        <authorList>
            <person name="Knapp D.G."/>
            <person name="Nemeth J.B."/>
            <person name="Barry K."/>
            <person name="Hainaut M."/>
            <person name="Henrissat B."/>
            <person name="Johnson J."/>
            <person name="Kuo A."/>
            <person name="Lim J.H.P."/>
            <person name="Lipzen A."/>
            <person name="Nolan M."/>
            <person name="Ohm R.A."/>
            <person name="Tamas L."/>
            <person name="Grigoriev I.V."/>
            <person name="Spatafora J.W."/>
            <person name="Nagy L.G."/>
            <person name="Kovacs G.M."/>
        </authorList>
    </citation>
    <scope>NUCLEOTIDE SEQUENCE [LARGE SCALE GENOMIC DNA]</scope>
    <source>
        <strain evidence="1 2">DSE2036</strain>
    </source>
</reference>